<feature type="transmembrane region" description="Helical" evidence="6">
    <location>
        <begin position="248"/>
        <end position="266"/>
    </location>
</feature>
<accession>A0A0H3BIX8</accession>
<dbReference type="EMBL" id="CP000805">
    <property type="protein sequence ID" value="ACD70749.1"/>
    <property type="molecule type" value="Genomic_DNA"/>
</dbReference>
<feature type="transmembrane region" description="Helical" evidence="6">
    <location>
        <begin position="200"/>
        <end position="218"/>
    </location>
</feature>
<evidence type="ECO:0000313" key="8">
    <source>
        <dbReference type="Proteomes" id="UP000001202"/>
    </source>
</evidence>
<organism evidence="7 8">
    <name type="scientific">Treponema pallidum subsp. pallidum (strain SS14)</name>
    <dbReference type="NCBI Taxonomy" id="455434"/>
    <lineage>
        <taxon>Bacteria</taxon>
        <taxon>Pseudomonadati</taxon>
        <taxon>Spirochaetota</taxon>
        <taxon>Spirochaetia</taxon>
        <taxon>Spirochaetales</taxon>
        <taxon>Treponemataceae</taxon>
        <taxon>Treponema</taxon>
    </lineage>
</organism>
<evidence type="ECO:0000256" key="4">
    <source>
        <dbReference type="ARBA" id="ARBA00022989"/>
    </source>
</evidence>
<keyword evidence="4 6" id="KW-1133">Transmembrane helix</keyword>
<keyword evidence="3 6" id="KW-0812">Transmembrane</keyword>
<keyword evidence="5 6" id="KW-0472">Membrane</keyword>
<dbReference type="PANTHER" id="PTHR43370">
    <property type="entry name" value="SUGAR ABC TRANSPORTER INTEGRAL MEMBRANE PROTEIN-RELATED"/>
    <property type="match status" value="1"/>
</dbReference>
<dbReference type="InterPro" id="IPR001851">
    <property type="entry name" value="ABC_transp_permease"/>
</dbReference>
<dbReference type="Pfam" id="PF02653">
    <property type="entry name" value="BPD_transp_2"/>
    <property type="match status" value="1"/>
</dbReference>
<dbReference type="GO" id="GO:0005886">
    <property type="term" value="C:plasma membrane"/>
    <property type="evidence" value="ECO:0007669"/>
    <property type="project" value="UniProtKB-SubCell"/>
</dbReference>
<gene>
    <name evidence="7" type="primary">rbsC2</name>
    <name evidence="7" type="ordered locus">TPASS_0323</name>
</gene>
<dbReference type="PATRIC" id="fig|455434.6.peg.324"/>
<dbReference type="PANTHER" id="PTHR43370:SF1">
    <property type="entry name" value="GUANOSINE ABC TRANSPORTER PERMEASE PROTEIN NUPQ"/>
    <property type="match status" value="1"/>
</dbReference>
<evidence type="ECO:0000256" key="5">
    <source>
        <dbReference type="ARBA" id="ARBA00023136"/>
    </source>
</evidence>
<feature type="transmembrane region" description="Helical" evidence="6">
    <location>
        <begin position="94"/>
        <end position="116"/>
    </location>
</feature>
<dbReference type="GO" id="GO:0022857">
    <property type="term" value="F:transmembrane transporter activity"/>
    <property type="evidence" value="ECO:0007669"/>
    <property type="project" value="InterPro"/>
</dbReference>
<dbReference type="Proteomes" id="UP000001202">
    <property type="component" value="Chromosome"/>
</dbReference>
<dbReference type="KEGG" id="tpp:TPASS_0323"/>
<evidence type="ECO:0000256" key="3">
    <source>
        <dbReference type="ARBA" id="ARBA00022692"/>
    </source>
</evidence>
<comment type="subcellular location">
    <subcellularLocation>
        <location evidence="1">Cell membrane</location>
        <topology evidence="1">Multi-pass membrane protein</topology>
    </subcellularLocation>
</comment>
<evidence type="ECO:0000313" key="7">
    <source>
        <dbReference type="EMBL" id="ACD70749.1"/>
    </source>
</evidence>
<feature type="transmembrane region" description="Helical" evidence="6">
    <location>
        <begin position="224"/>
        <end position="241"/>
    </location>
</feature>
<sequence length="316" mass="33825">MNTFYSMVALTLVFSTPILITALGGLFSERSGVINIALEGLMMFGAFSTATVTVLCEPYTIAAPWIALGVGMAVAASVALFYAYLSVRLCSDQIIAGTAINLCATGMTVFFAQVIFGQQGTQAYSRGLVKTSYGFFSRIPVLGPMVFTHTYPTVYLGFVLVALAWYVLYRTPFGVHVRATGDQPYAVDGAGLSVFRLRSAAVVISGLCAGLGGGVLILTQDIQYTVYSTHGTGFIALAALISGRWHPFGVLVTSVLFGFSQILNVYATSVELLKHLPIELFSALPYALTVVVLLLFGGRGEAPRAIGQPYDRARRY</sequence>
<protein>
    <submittedName>
        <fullName evidence="7">Ribose/galactose ABC transporter, permease protein</fullName>
    </submittedName>
</protein>
<dbReference type="AlphaFoldDB" id="A0A0H3BIX8"/>
<feature type="transmembrane region" description="Helical" evidence="6">
    <location>
        <begin position="150"/>
        <end position="169"/>
    </location>
</feature>
<reference evidence="7 8" key="1">
    <citation type="journal article" date="2008" name="BMC Microbiol.">
        <title>Complete genome sequence of Treponema pallidum ssp. pallidum strain SS14 determined with oligonucleotide arrays.</title>
        <authorList>
            <person name="Matejkova P."/>
            <person name="Strouhal M."/>
            <person name="Smajs D."/>
            <person name="Norris S.J."/>
            <person name="Palzkill T."/>
            <person name="Petrosino J.F."/>
            <person name="Sodergren E."/>
            <person name="Norton J.E."/>
            <person name="Singh J."/>
            <person name="Richmond T.A."/>
            <person name="Molla M.N."/>
            <person name="Albert T.J."/>
            <person name="Weinstock G.M."/>
        </authorList>
    </citation>
    <scope>NUCLEOTIDE SEQUENCE [LARGE SCALE GENOMIC DNA]</scope>
    <source>
        <strain evidence="7 8">SS14</strain>
    </source>
</reference>
<dbReference type="RefSeq" id="WP_010881771.1">
    <property type="nucleotide sequence ID" value="NC_010741.1"/>
</dbReference>
<name>A0A0H3BIX8_TREPS</name>
<keyword evidence="2" id="KW-1003">Cell membrane</keyword>
<dbReference type="CDD" id="cd06580">
    <property type="entry name" value="TM_PBP1_transp_TpRbsC_like"/>
    <property type="match status" value="1"/>
</dbReference>
<proteinExistence type="predicted"/>
<evidence type="ECO:0000256" key="1">
    <source>
        <dbReference type="ARBA" id="ARBA00004651"/>
    </source>
</evidence>
<evidence type="ECO:0000256" key="6">
    <source>
        <dbReference type="SAM" id="Phobius"/>
    </source>
</evidence>
<dbReference type="GeneID" id="93876104"/>
<feature type="transmembrane region" description="Helical" evidence="6">
    <location>
        <begin position="6"/>
        <end position="27"/>
    </location>
</feature>
<feature type="transmembrane region" description="Helical" evidence="6">
    <location>
        <begin position="278"/>
        <end position="296"/>
    </location>
</feature>
<feature type="transmembrane region" description="Helical" evidence="6">
    <location>
        <begin position="34"/>
        <end position="55"/>
    </location>
</feature>
<evidence type="ECO:0000256" key="2">
    <source>
        <dbReference type="ARBA" id="ARBA00022475"/>
    </source>
</evidence>
<feature type="transmembrane region" description="Helical" evidence="6">
    <location>
        <begin position="61"/>
        <end position="82"/>
    </location>
</feature>